<feature type="compositionally biased region" description="Basic and acidic residues" evidence="1">
    <location>
        <begin position="265"/>
        <end position="277"/>
    </location>
</feature>
<dbReference type="SUPFAM" id="SSF56672">
    <property type="entry name" value="DNA/RNA polymerases"/>
    <property type="match status" value="1"/>
</dbReference>
<dbReference type="Pfam" id="PF01348">
    <property type="entry name" value="Intron_maturas2"/>
    <property type="match status" value="1"/>
</dbReference>
<organism evidence="3 4">
    <name type="scientific">Dictyobacter aurantiacus</name>
    <dbReference type="NCBI Taxonomy" id="1936993"/>
    <lineage>
        <taxon>Bacteria</taxon>
        <taxon>Bacillati</taxon>
        <taxon>Chloroflexota</taxon>
        <taxon>Ktedonobacteria</taxon>
        <taxon>Ktedonobacterales</taxon>
        <taxon>Dictyobacteraceae</taxon>
        <taxon>Dictyobacter</taxon>
    </lineage>
</organism>
<name>A0A401ZQN3_9CHLR</name>
<dbReference type="CDD" id="cd01651">
    <property type="entry name" value="RT_G2_intron"/>
    <property type="match status" value="1"/>
</dbReference>
<dbReference type="EMBL" id="BIFQ01000002">
    <property type="protein sequence ID" value="GCE09094.1"/>
    <property type="molecule type" value="Genomic_DNA"/>
</dbReference>
<evidence type="ECO:0000313" key="3">
    <source>
        <dbReference type="EMBL" id="GCE09094.1"/>
    </source>
</evidence>
<feature type="region of interest" description="Disordered" evidence="1">
    <location>
        <begin position="256"/>
        <end position="283"/>
    </location>
</feature>
<dbReference type="GO" id="GO:0006397">
    <property type="term" value="P:mRNA processing"/>
    <property type="evidence" value="ECO:0007669"/>
    <property type="project" value="InterPro"/>
</dbReference>
<sequence length="598" mass="69753">MQEARVYLELVRERGKKRLPLTRVYRQLFNREWYLIAYGKIYRNKGAMTQGVTTETVDSMSLAKIDAIINALRQERYQWKPVRRVVIPKRNSTKTRALGLPTWSDKLLQEVIRLILEAYFEPTFSEHSHGFRPGRGCHTALKDIYDHWAGVTWTIEGDIAACFDNLSHDLLLDTLAKYIHDGRFLQLIRSLLKAGYLENWKWNRTLSGAPQGSILGPILSNIVLSHLDTFVEDTLIPAYTRGERRKANPTYTRLSSTIRRKRQQGKQEETKSLEQQRRSLPSIDPYDPDYRRLRYCRYADDFCLGIIGPKEDAKEIKRQLGMFLRESLKLDLSETKTLITHMRTEKAKFLGYELSTFQRNDAHEQAYYKRRVLNGKIELSLPAAVIQAKCQRYMTHNKPIHRTEMLNDSVFSIIVHYQGVYRGVVEYYRLAHNVYGLNKLKWIMEQSLVKTLAAKLKISVHQVYERFRATLMTDGKVYKGLQTVIQREGKDPLIAQWGGIPLQRRMEAVLNDDPYLYWNGRTEIVQRLLAETCELCDSHTQIEVHHIRALKDLERYGRPEKPAWVKTMAARHRKTLVVCQSCHKAIHAGKPLTSHRLE</sequence>
<proteinExistence type="predicted"/>
<dbReference type="RefSeq" id="WP_126601537.1">
    <property type="nucleotide sequence ID" value="NZ_BIFQ01000002.1"/>
</dbReference>
<evidence type="ECO:0000313" key="4">
    <source>
        <dbReference type="Proteomes" id="UP000287224"/>
    </source>
</evidence>
<dbReference type="InterPro" id="IPR043502">
    <property type="entry name" value="DNA/RNA_pol_sf"/>
</dbReference>
<dbReference type="InterPro" id="IPR024937">
    <property type="entry name" value="Domain_X"/>
</dbReference>
<accession>A0A401ZQN3</accession>
<comment type="caution">
    <text evidence="3">The sequence shown here is derived from an EMBL/GenBank/DDBJ whole genome shotgun (WGS) entry which is preliminary data.</text>
</comment>
<dbReference type="Pfam" id="PF00078">
    <property type="entry name" value="RVT_1"/>
    <property type="match status" value="1"/>
</dbReference>
<dbReference type="PANTHER" id="PTHR34047">
    <property type="entry name" value="NUCLEAR INTRON MATURASE 1, MITOCHONDRIAL-RELATED"/>
    <property type="match status" value="1"/>
</dbReference>
<dbReference type="OrthoDB" id="9793236at2"/>
<dbReference type="InterPro" id="IPR000477">
    <property type="entry name" value="RT_dom"/>
</dbReference>
<keyword evidence="4" id="KW-1185">Reference proteome</keyword>
<evidence type="ECO:0000259" key="2">
    <source>
        <dbReference type="PROSITE" id="PS50878"/>
    </source>
</evidence>
<gene>
    <name evidence="3" type="ORF">KDAU_64230</name>
</gene>
<dbReference type="InterPro" id="IPR051083">
    <property type="entry name" value="GrpII_Intron_Splice-Mob/Def"/>
</dbReference>
<dbReference type="Pfam" id="PF21368">
    <property type="entry name" value="AI2M-like_HNH"/>
    <property type="match status" value="1"/>
</dbReference>
<dbReference type="Proteomes" id="UP000287224">
    <property type="component" value="Unassembled WGS sequence"/>
</dbReference>
<reference evidence="4" key="1">
    <citation type="submission" date="2018-12" db="EMBL/GenBank/DDBJ databases">
        <title>Tengunoibacter tsumagoiensis gen. nov., sp. nov., Dictyobacter kobayashii sp. nov., D. alpinus sp. nov., and D. joshuensis sp. nov. and description of Dictyobacteraceae fam. nov. within the order Ktedonobacterales isolated from Tengu-no-mugimeshi.</title>
        <authorList>
            <person name="Wang C.M."/>
            <person name="Zheng Y."/>
            <person name="Sakai Y."/>
            <person name="Toyoda A."/>
            <person name="Minakuchi Y."/>
            <person name="Abe K."/>
            <person name="Yokota A."/>
            <person name="Yabe S."/>
        </authorList>
    </citation>
    <scope>NUCLEOTIDE SEQUENCE [LARGE SCALE GENOMIC DNA]</scope>
    <source>
        <strain evidence="4">S-27</strain>
    </source>
</reference>
<evidence type="ECO:0000256" key="1">
    <source>
        <dbReference type="SAM" id="MobiDB-lite"/>
    </source>
</evidence>
<dbReference type="PROSITE" id="PS50878">
    <property type="entry name" value="RT_POL"/>
    <property type="match status" value="1"/>
</dbReference>
<dbReference type="PANTHER" id="PTHR34047:SF8">
    <property type="entry name" value="PROTEIN YKFC"/>
    <property type="match status" value="1"/>
</dbReference>
<dbReference type="AlphaFoldDB" id="A0A401ZQN3"/>
<protein>
    <submittedName>
        <fullName evidence="3">Maturase</fullName>
    </submittedName>
</protein>
<feature type="domain" description="Reverse transcriptase" evidence="2">
    <location>
        <begin position="68"/>
        <end position="354"/>
    </location>
</feature>
<dbReference type="InterPro" id="IPR049030">
    <property type="entry name" value="AI2M-like_HNH"/>
</dbReference>